<dbReference type="InterPro" id="IPR013427">
    <property type="entry name" value="Haem-bd_dom_put"/>
</dbReference>
<sequence length="1071" mass="118438">MPRIYLAFGLCGLLFGGLTDRLSGQQIEKDELAAYRQAGLNGGDPARGKVLFESDAAGCKKCHVFKGDERGAGPDLGAVGDKYGREQLIRSVLEPNAWIHPDYGTIVATTTDGKVHTGVLHKRTDDELQLLDAEGKLLRLPRAEVEQEKRTGTSLMPAGLNKTMKAEQFADLIAYLETLKQPEGESRLAGMPSEIPAVEKPIRLVPLYKDELRFDHPVWIVAIPGSKSAFLVVEQKARRIWRFEVDGGEHQRELFADFSDEASTGDFEGVVCVAFHPLFLENRKYYVNYHVRNQGSFFSPVIVERQATADLRRDAGVPSRRLLQIHQDTDLHWGGMLAFGPDGFLYIGAGDAGPQEDPEGHSQDLSRLTGAILRIDVDRQEGGEPYAIPESNPYRNAAPPVRPEIWASGFRMPWRFSFDPVAGDLWVGDVGQDLFEEVSIARAGENHGWNVYEGFMKFSDRYRREGEKYTPPVLAYKHMLGPSVTGGYVYRGKRNPSYYGAYIFGDFESKRVWALTQADRKLTKVRQIGESPQKIASFGVDSDGELLLVGYEGTIFRLVLDDSDFDSDAGPKAHVRMLRDNAPAAARVSIIGNDGKPYGPVGAAARKTNRDESYFYADDSFDVKLPPGRARLKFSGGIESIPQTVMLDAETTTELTVRMQPWIDMASRGWYSGDSHVHLHTGGPIDVKVADALVAARAEGVNYVNLCVSNNVGDDIRDAELITGKPHATSTDRHLLVFGEEMRSTIYGHMQFFGIKKLVEPQYTGFDDTPHRNDFPANHVMAEEAVRQGGVVTYGHPLFANQPFPFEKDLAQPSGAARELPIDAVLGVVHAVDLMSYNSDESQSVELWYRLLNCGLRLSACVGTDALLDRSTEPLGGDRVYVKTAGPLTMQSWLDGLKGGRSFVTNGPIPTLEVNGKGPGETCELAAAGNVRASVTVESYAPFSTIEVIVNGKVSAHDETPAGDEAGLRVRRLDFELPIERSSWVALRVRGPNHHDVFDGAAWAHTSPVYVDVAGQRIVSRQDAEYFVDWTEKMLGVVAARNRFASVEDRRQVEALFRRARDEFRKRADAK</sequence>
<dbReference type="SUPFAM" id="SSF50952">
    <property type="entry name" value="Soluble quinoprotein glucose dehydrogenase"/>
    <property type="match status" value="1"/>
</dbReference>
<feature type="domain" description="Cytochrome c" evidence="5">
    <location>
        <begin position="43"/>
        <end position="180"/>
    </location>
</feature>
<dbReference type="InterPro" id="IPR011041">
    <property type="entry name" value="Quinoprot_gluc/sorb_DH_b-prop"/>
</dbReference>
<dbReference type="Gene3D" id="1.10.760.10">
    <property type="entry name" value="Cytochrome c-like domain"/>
    <property type="match status" value="1"/>
</dbReference>
<dbReference type="PROSITE" id="PS51007">
    <property type="entry name" value="CYTC"/>
    <property type="match status" value="1"/>
</dbReference>
<keyword evidence="1 4" id="KW-0349">Heme</keyword>
<dbReference type="InterPro" id="IPR012938">
    <property type="entry name" value="Glc/Sorbosone_DH"/>
</dbReference>
<evidence type="ECO:0000256" key="4">
    <source>
        <dbReference type="PROSITE-ProRule" id="PRU00433"/>
    </source>
</evidence>
<dbReference type="GO" id="GO:0046872">
    <property type="term" value="F:metal ion binding"/>
    <property type="evidence" value="ECO:0007669"/>
    <property type="project" value="UniProtKB-KW"/>
</dbReference>
<dbReference type="SUPFAM" id="SSF46626">
    <property type="entry name" value="Cytochrome c"/>
    <property type="match status" value="1"/>
</dbReference>
<protein>
    <submittedName>
        <fullName evidence="6">Putative glucose/L-sorbosone dehydrogenase, distantly related to bacterial beta-galactosidase</fullName>
    </submittedName>
</protein>
<dbReference type="Gene3D" id="2.120.10.30">
    <property type="entry name" value="TolB, C-terminal domain"/>
    <property type="match status" value="1"/>
</dbReference>
<keyword evidence="2 4" id="KW-0479">Metal-binding</keyword>
<name>A0A1U7CR49_9BACT</name>
<dbReference type="Gene3D" id="3.20.20.140">
    <property type="entry name" value="Metal-dependent hydrolases"/>
    <property type="match status" value="1"/>
</dbReference>
<evidence type="ECO:0000313" key="7">
    <source>
        <dbReference type="Proteomes" id="UP000186309"/>
    </source>
</evidence>
<dbReference type="GO" id="GO:0009055">
    <property type="term" value="F:electron transfer activity"/>
    <property type="evidence" value="ECO:0007669"/>
    <property type="project" value="InterPro"/>
</dbReference>
<evidence type="ECO:0000256" key="3">
    <source>
        <dbReference type="ARBA" id="ARBA00023004"/>
    </source>
</evidence>
<accession>A0A1U7CR49</accession>
<dbReference type="Pfam" id="PF07995">
    <property type="entry name" value="GSDH"/>
    <property type="match status" value="1"/>
</dbReference>
<keyword evidence="3 4" id="KW-0408">Iron</keyword>
<dbReference type="RefSeq" id="WP_076346765.1">
    <property type="nucleotide sequence ID" value="NZ_CP019082.1"/>
</dbReference>
<dbReference type="PANTHER" id="PTHR19328">
    <property type="entry name" value="HEDGEHOG-INTERACTING PROTEIN"/>
    <property type="match status" value="1"/>
</dbReference>
<evidence type="ECO:0000256" key="2">
    <source>
        <dbReference type="ARBA" id="ARBA00022723"/>
    </source>
</evidence>
<reference evidence="7" key="1">
    <citation type="submission" date="2016-12" db="EMBL/GenBank/DDBJ databases">
        <title>Comparative genomics of four Isosphaeraceae planctomycetes: a common pool of plasmids and glycoside hydrolase genes.</title>
        <authorList>
            <person name="Ivanova A."/>
        </authorList>
    </citation>
    <scope>NUCLEOTIDE SEQUENCE [LARGE SCALE GENOMIC DNA]</scope>
    <source>
        <strain evidence="7">PX4</strain>
    </source>
</reference>
<dbReference type="EMBL" id="CP019082">
    <property type="protein sequence ID" value="APW61424.1"/>
    <property type="molecule type" value="Genomic_DNA"/>
</dbReference>
<evidence type="ECO:0000259" key="5">
    <source>
        <dbReference type="PROSITE" id="PS51007"/>
    </source>
</evidence>
<dbReference type="InterPro" id="IPR009056">
    <property type="entry name" value="Cyt_c-like_dom"/>
</dbReference>
<dbReference type="NCBIfam" id="TIGR02603">
    <property type="entry name" value="CxxCH_TIGR02603"/>
    <property type="match status" value="1"/>
</dbReference>
<dbReference type="Proteomes" id="UP000186309">
    <property type="component" value="Chromosome"/>
</dbReference>
<dbReference type="GO" id="GO:0020037">
    <property type="term" value="F:heme binding"/>
    <property type="evidence" value="ECO:0007669"/>
    <property type="project" value="InterPro"/>
</dbReference>
<dbReference type="AlphaFoldDB" id="A0A1U7CR49"/>
<dbReference type="KEGG" id="pbor:BSF38_02938"/>
<dbReference type="InterPro" id="IPR036909">
    <property type="entry name" value="Cyt_c-like_dom_sf"/>
</dbReference>
<proteinExistence type="predicted"/>
<dbReference type="PANTHER" id="PTHR19328:SF75">
    <property type="entry name" value="ALDOSE SUGAR DEHYDROGENASE YLII"/>
    <property type="match status" value="1"/>
</dbReference>
<evidence type="ECO:0000313" key="6">
    <source>
        <dbReference type="EMBL" id="APW61424.1"/>
    </source>
</evidence>
<dbReference type="NCBIfam" id="NF038032">
    <property type="entry name" value="CehA_McbA_metalo"/>
    <property type="match status" value="1"/>
</dbReference>
<dbReference type="STRING" id="1387353.BSF38_02938"/>
<dbReference type="InterPro" id="IPR011042">
    <property type="entry name" value="6-blade_b-propeller_TolB-like"/>
</dbReference>
<evidence type="ECO:0000256" key="1">
    <source>
        <dbReference type="ARBA" id="ARBA00022617"/>
    </source>
</evidence>
<gene>
    <name evidence="6" type="ORF">BSF38_02938</name>
</gene>
<keyword evidence="7" id="KW-1185">Reference proteome</keyword>
<organism evidence="6 7">
    <name type="scientific">Paludisphaera borealis</name>
    <dbReference type="NCBI Taxonomy" id="1387353"/>
    <lineage>
        <taxon>Bacteria</taxon>
        <taxon>Pseudomonadati</taxon>
        <taxon>Planctomycetota</taxon>
        <taxon>Planctomycetia</taxon>
        <taxon>Isosphaerales</taxon>
        <taxon>Isosphaeraceae</taxon>
        <taxon>Paludisphaera</taxon>
    </lineage>
</organism>